<organism evidence="2 3">
    <name type="scientific">Vibrio gelatinilyticus</name>
    <dbReference type="NCBI Taxonomy" id="2893468"/>
    <lineage>
        <taxon>Bacteria</taxon>
        <taxon>Pseudomonadati</taxon>
        <taxon>Pseudomonadota</taxon>
        <taxon>Gammaproteobacteria</taxon>
        <taxon>Vibrionales</taxon>
        <taxon>Vibrionaceae</taxon>
        <taxon>Vibrio</taxon>
    </lineage>
</organism>
<dbReference type="Pfam" id="PF17892">
    <property type="entry name" value="Cadherin_5"/>
    <property type="match status" value="1"/>
</dbReference>
<dbReference type="InterPro" id="IPR013783">
    <property type="entry name" value="Ig-like_fold"/>
</dbReference>
<dbReference type="InterPro" id="IPR041690">
    <property type="entry name" value="Cadherin_5"/>
</dbReference>
<dbReference type="Proteomes" id="UP001139488">
    <property type="component" value="Unassembled WGS sequence"/>
</dbReference>
<accession>A0A9X1WDU7</accession>
<name>A0A9X1WDU7_9VIBR</name>
<dbReference type="EMBL" id="JAJNNZ010000009">
    <property type="protein sequence ID" value="MCJ2377585.1"/>
    <property type="molecule type" value="Genomic_DNA"/>
</dbReference>
<dbReference type="PROSITE" id="PS50268">
    <property type="entry name" value="CADHERIN_2"/>
    <property type="match status" value="2"/>
</dbReference>
<feature type="domain" description="Cadherin" evidence="1">
    <location>
        <begin position="348"/>
        <end position="447"/>
    </location>
</feature>
<reference evidence="2" key="1">
    <citation type="submission" date="2021-11" db="EMBL/GenBank/DDBJ databases">
        <title>Vibrio ZSDE26 sp. nov. and Vibrio ZSDZ34 sp. nov., isolated from coastal seawater in Qingdao.</title>
        <authorList>
            <person name="Zhang P."/>
        </authorList>
    </citation>
    <scope>NUCLEOTIDE SEQUENCE</scope>
    <source>
        <strain evidence="2">ZSDZ34</strain>
    </source>
</reference>
<comment type="caution">
    <text evidence="2">The sequence shown here is derived from an EMBL/GenBank/DDBJ whole genome shotgun (WGS) entry which is preliminary data.</text>
</comment>
<gene>
    <name evidence="2" type="ORF">LNL84_12150</name>
</gene>
<evidence type="ECO:0000259" key="1">
    <source>
        <dbReference type="PROSITE" id="PS50268"/>
    </source>
</evidence>
<evidence type="ECO:0000313" key="3">
    <source>
        <dbReference type="Proteomes" id="UP001139488"/>
    </source>
</evidence>
<dbReference type="InterPro" id="IPR040853">
    <property type="entry name" value="RapA2_cadherin-like"/>
</dbReference>
<dbReference type="NCBIfam" id="NF012211">
    <property type="entry name" value="tand_rpt_95"/>
    <property type="match status" value="2"/>
</dbReference>
<dbReference type="GO" id="GO:0016020">
    <property type="term" value="C:membrane"/>
    <property type="evidence" value="ECO:0007669"/>
    <property type="project" value="InterPro"/>
</dbReference>
<dbReference type="NCBIfam" id="TIGR01965">
    <property type="entry name" value="VCBS_repeat"/>
    <property type="match status" value="2"/>
</dbReference>
<dbReference type="InterPro" id="IPR002126">
    <property type="entry name" value="Cadherin-like_dom"/>
</dbReference>
<dbReference type="AlphaFoldDB" id="A0A9X1WDU7"/>
<dbReference type="GO" id="GO:0007156">
    <property type="term" value="P:homophilic cell adhesion via plasma membrane adhesion molecules"/>
    <property type="evidence" value="ECO:0007669"/>
    <property type="project" value="InterPro"/>
</dbReference>
<dbReference type="Pfam" id="PF17803">
    <property type="entry name" value="Cadherin_4"/>
    <property type="match status" value="2"/>
</dbReference>
<dbReference type="InterPro" id="IPR010221">
    <property type="entry name" value="VCBS_dom"/>
</dbReference>
<protein>
    <submittedName>
        <fullName evidence="2">Tandem-95 repeat protein</fullName>
    </submittedName>
</protein>
<dbReference type="PANTHER" id="PTHR14139:SF2">
    <property type="entry name" value="CALSYNTENIN-1"/>
    <property type="match status" value="1"/>
</dbReference>
<evidence type="ECO:0000313" key="2">
    <source>
        <dbReference type="EMBL" id="MCJ2377585.1"/>
    </source>
</evidence>
<proteinExistence type="predicted"/>
<dbReference type="PANTHER" id="PTHR14139">
    <property type="entry name" value="CALSYNTENIN"/>
    <property type="match status" value="1"/>
</dbReference>
<dbReference type="SMART" id="SM00112">
    <property type="entry name" value="CA"/>
    <property type="match status" value="2"/>
</dbReference>
<dbReference type="RefSeq" id="WP_244357732.1">
    <property type="nucleotide sequence ID" value="NZ_JAJNNZ010000009.1"/>
</dbReference>
<feature type="domain" description="Cadherin" evidence="1">
    <location>
        <begin position="250"/>
        <end position="349"/>
    </location>
</feature>
<sequence>MSVLSQFGFNTVSGTLVLDANGNLRVLEDGIPPRVGDVVITKVDNLNLDDELAILLVTEDGELKDVDLETDLDIDVDDIIAQIEDGQDPTQLEEQAPAAGSAIGSSVTLSFGVERSGEETIATTQFDTTPLEKQGLTTSQSLSLLDVFGNAAPVAGDTNFSILEDETLTFTTDDLLANSIDVDGRVLFDSVTYTGTDGTLVENSDGSYTFIPNEHFNGQVELDVTIRDDDGATATTKAKIDIVADNDAPTIDAKTDSVTEDTVITGVVSASDVDLGDDAELVFSTDSTAEGLTFNADGSYTFDASSYDSLGKDEKLVLEIPVTVTDEHNATAQTTLTITVTGTNDAPVAEAKTDSVTEDTVITGVVSASDVDLGDDAELVFSTESTAEGLTFNADGSYTFDASSYDSLGKGEKLVLEIPVTVTDEHDAAAQTTLTITVTGTNDAPVAEAKTDSVTEDTVITGAMSATDVDLADNA</sequence>
<feature type="non-terminal residue" evidence="2">
    <location>
        <position position="475"/>
    </location>
</feature>
<dbReference type="SUPFAM" id="SSF49313">
    <property type="entry name" value="Cadherin-like"/>
    <property type="match status" value="2"/>
</dbReference>
<dbReference type="InterPro" id="IPR015919">
    <property type="entry name" value="Cadherin-like_sf"/>
</dbReference>
<keyword evidence="3" id="KW-1185">Reference proteome</keyword>
<dbReference type="GO" id="GO:0005509">
    <property type="term" value="F:calcium ion binding"/>
    <property type="evidence" value="ECO:0007669"/>
    <property type="project" value="InterPro"/>
</dbReference>
<dbReference type="Gene3D" id="2.60.40.10">
    <property type="entry name" value="Immunoglobulins"/>
    <property type="match status" value="1"/>
</dbReference>